<dbReference type="EMBL" id="PUJV01000014">
    <property type="protein sequence ID" value="NHB97360.1"/>
    <property type="molecule type" value="Genomic_DNA"/>
</dbReference>
<protein>
    <submittedName>
        <fullName evidence="1">Phytanoyl-CoA dioxygenase</fullName>
    </submittedName>
</protein>
<comment type="caution">
    <text evidence="1">The sequence shown here is derived from an EMBL/GenBank/DDBJ whole genome shotgun (WGS) entry which is preliminary data.</text>
</comment>
<organism evidence="1 2">
    <name type="scientific">Photorhabdus stackebrandtii</name>
    <dbReference type="NCBI Taxonomy" id="1123042"/>
    <lineage>
        <taxon>Bacteria</taxon>
        <taxon>Pseudomonadati</taxon>
        <taxon>Pseudomonadota</taxon>
        <taxon>Gammaproteobacteria</taxon>
        <taxon>Enterobacterales</taxon>
        <taxon>Morganellaceae</taxon>
        <taxon>Photorhabdus</taxon>
    </lineage>
</organism>
<dbReference type="AlphaFoldDB" id="A0A7X5QN20"/>
<reference evidence="1 2" key="1">
    <citation type="submission" date="2018-02" db="EMBL/GenBank/DDBJ databases">
        <authorList>
            <person name="Machado R.A."/>
        </authorList>
    </citation>
    <scope>NUCLEOTIDE SEQUENCE [LARGE SCALE GENOMIC DNA]</scope>
    <source>
        <strain evidence="1 2">DSM 23271</strain>
    </source>
</reference>
<gene>
    <name evidence="1" type="ORF">C5470_13515</name>
</gene>
<dbReference type="Gene3D" id="2.60.120.620">
    <property type="entry name" value="q2cbj1_9rhob like domain"/>
    <property type="match status" value="1"/>
</dbReference>
<sequence>MSGHIEEEKINQYLKSWDDNGYVVIESAVSKEQVKKTINAIFEFLEMNPENSQELYDKSIRLRSGIDKMGRIPFYHHQSLWDNRQNPLIYTVYEKIFGTSNLLVSIDRVNMNPPITENWEYEGFIHWDIDVSKRPLERKIQGLLSLTDDDGNSGGFQCVPGFHKIIYQWLEKQPDGYNTRFPDTTDMEIKSVPLKAGDYVIFHGALPHGNRPNISDKPRLAQYFSCFPRTDITKQQIVERISAYKQGLPTTSITGKPFPVVQGKRQDTLNINLTPLGQLLLGYEADSMMP</sequence>
<dbReference type="InterPro" id="IPR008775">
    <property type="entry name" value="Phytyl_CoA_dOase-like"/>
</dbReference>
<dbReference type="SUPFAM" id="SSF51197">
    <property type="entry name" value="Clavaminate synthase-like"/>
    <property type="match status" value="1"/>
</dbReference>
<keyword evidence="1" id="KW-0223">Dioxygenase</keyword>
<name>A0A7X5QN20_9GAMM</name>
<proteinExistence type="predicted"/>
<dbReference type="RefSeq" id="WP_166289792.1">
    <property type="nucleotide sequence ID" value="NZ_CAWPIE010000014.1"/>
</dbReference>
<dbReference type="GO" id="GO:0016706">
    <property type="term" value="F:2-oxoglutarate-dependent dioxygenase activity"/>
    <property type="evidence" value="ECO:0007669"/>
    <property type="project" value="UniProtKB-ARBA"/>
</dbReference>
<dbReference type="PANTHER" id="PTHR31630:SF6">
    <property type="entry name" value="PHYTANOYL-COA DIOXYGENASE-RELATED"/>
    <property type="match status" value="1"/>
</dbReference>
<dbReference type="PANTHER" id="PTHR31630">
    <property type="entry name" value="PHYTANOYL-COA DIOXYGENASE-RELATED-RELATED"/>
    <property type="match status" value="1"/>
</dbReference>
<dbReference type="Pfam" id="PF05721">
    <property type="entry name" value="PhyH"/>
    <property type="match status" value="1"/>
</dbReference>
<accession>A0A7X5QN20</accession>
<keyword evidence="1" id="KW-0560">Oxidoreductase</keyword>
<keyword evidence="2" id="KW-1185">Reference proteome</keyword>
<evidence type="ECO:0000313" key="1">
    <source>
        <dbReference type="EMBL" id="NHB97360.1"/>
    </source>
</evidence>
<evidence type="ECO:0000313" key="2">
    <source>
        <dbReference type="Proteomes" id="UP000547931"/>
    </source>
</evidence>
<dbReference type="Proteomes" id="UP000547931">
    <property type="component" value="Unassembled WGS sequence"/>
</dbReference>